<comment type="caution">
    <text evidence="1">The sequence shown here is derived from an EMBL/GenBank/DDBJ whole genome shotgun (WGS) entry which is preliminary data.</text>
</comment>
<evidence type="ECO:0000313" key="1">
    <source>
        <dbReference type="EMBL" id="RLM66087.1"/>
    </source>
</evidence>
<proteinExistence type="predicted"/>
<accession>A0A3L6PWT6</accession>
<sequence>MNFTNLLFLNSKFKHRFTVMPLKTCVQTLLKISIVAIGSLGGAGTVAGQIPARGLVGSEGKRVGEIQRGESYLGVALVGVGGGRRWLVSAEQRGGGGAEGKLFRGLAWTEELRSGLSMEQQGSGGGAGGAGGAPAVEMVGEEAGELQWREGKLAG</sequence>
<dbReference type="EMBL" id="PQIB02000015">
    <property type="protein sequence ID" value="RLM66087.1"/>
    <property type="molecule type" value="Genomic_DNA"/>
</dbReference>
<keyword evidence="2" id="KW-1185">Reference proteome</keyword>
<name>A0A3L6PWT6_PANMI</name>
<gene>
    <name evidence="1" type="ORF">C2845_PM16G02830</name>
</gene>
<dbReference type="Proteomes" id="UP000275267">
    <property type="component" value="Unassembled WGS sequence"/>
</dbReference>
<dbReference type="AlphaFoldDB" id="A0A3L6PWT6"/>
<reference evidence="2" key="1">
    <citation type="journal article" date="2019" name="Nat. Commun.">
        <title>The genome of broomcorn millet.</title>
        <authorList>
            <person name="Zou C."/>
            <person name="Miki D."/>
            <person name="Li D."/>
            <person name="Tang Q."/>
            <person name="Xiao L."/>
            <person name="Rajput S."/>
            <person name="Deng P."/>
            <person name="Jia W."/>
            <person name="Huang R."/>
            <person name="Zhang M."/>
            <person name="Sun Y."/>
            <person name="Hu J."/>
            <person name="Fu X."/>
            <person name="Schnable P.S."/>
            <person name="Li F."/>
            <person name="Zhang H."/>
            <person name="Feng B."/>
            <person name="Zhu X."/>
            <person name="Liu R."/>
            <person name="Schnable J.C."/>
            <person name="Zhu J.-K."/>
            <person name="Zhang H."/>
        </authorList>
    </citation>
    <scope>NUCLEOTIDE SEQUENCE [LARGE SCALE GENOMIC DNA]</scope>
</reference>
<evidence type="ECO:0000313" key="2">
    <source>
        <dbReference type="Proteomes" id="UP000275267"/>
    </source>
</evidence>
<protein>
    <submittedName>
        <fullName evidence="1">Uncharacterized protein</fullName>
    </submittedName>
</protein>
<organism evidence="1 2">
    <name type="scientific">Panicum miliaceum</name>
    <name type="common">Proso millet</name>
    <name type="synonym">Broomcorn millet</name>
    <dbReference type="NCBI Taxonomy" id="4540"/>
    <lineage>
        <taxon>Eukaryota</taxon>
        <taxon>Viridiplantae</taxon>
        <taxon>Streptophyta</taxon>
        <taxon>Embryophyta</taxon>
        <taxon>Tracheophyta</taxon>
        <taxon>Spermatophyta</taxon>
        <taxon>Magnoliopsida</taxon>
        <taxon>Liliopsida</taxon>
        <taxon>Poales</taxon>
        <taxon>Poaceae</taxon>
        <taxon>PACMAD clade</taxon>
        <taxon>Panicoideae</taxon>
        <taxon>Panicodae</taxon>
        <taxon>Paniceae</taxon>
        <taxon>Panicinae</taxon>
        <taxon>Panicum</taxon>
        <taxon>Panicum sect. Panicum</taxon>
    </lineage>
</organism>